<dbReference type="EMBL" id="CM044701">
    <property type="protein sequence ID" value="KAI5680369.1"/>
    <property type="molecule type" value="Genomic_DNA"/>
</dbReference>
<sequence>MLAPSPDRLNREKKHEYRITVYFANSLQFSLQIPPPKLLNFSPVFSVSCCCCSPLFFVFAKANRFERMRTSREEASCSTEPGNNSTKRSLQVLDLVSMVKGLQWLSSQELGKLIREAENNIIWCTSEDGVDIQVDVEKLARYLPLHLIAVIMGRERDEALFLYLLSGMRLLHSLCDLAPRHPKFEQILLDDVRVSEQLIDLIFYVLTVLASCKQEYHASNDVVHLHSALVASALSLLTGCISSQFPEISQVLLAYYKVDVFMDVAFDAVRINVKYLQTRLLPENADSCRNSDHTAEEKLNHLCQQCEASLQFLQSLCQQKKFRERLLKNKELCGKGGILLLAQAVLVLNMTPSFAHSSAFIAAISRMKSKVLSILLHLCEAESVSYLDEVASNPGSLNLAKSIALEVLELLKKMFGRDSARQMALSTKIYPKGQLQLNAMRLADIFSDDSNFRSYITIYFTEVLTAIFSLPSGEFLSSWCSSELPDWEKDTTLEYDPCAAAGWALGLFSASAPNTTIAESTFIPCNIPRASYAHQRTSLLVKVIANLHCFVPDICKEEKGLFLRKFHECLLKGGQELLAGFSTLSGAEKAAVVSKNLHSLLSHAESLVPGFLNEEDVQLLRFFIKQLETLLIPVRVEDNQVLEIQSKGGCSSAQIKRVAPELEHSNFRSYSTDRSDARDAEPHKDVQVVELSGSDSSSLRPAKGNKLGEVKRDEKVGTVRHEEKNHRKRKRTIMNEKQVSIVEKALKHEPDLHRNATALHFWADKLSAHGSDVTTAQLKNWLNNRKARLARGAKDGRSVSETDNREKQVGPVMLPSCNSISSRADSANVVSTMNGCQPSEIGDAELRGDSDENMGMLVATFSRTTLGQSINYEPGQFVLILDKEAKEIGTGKVYQVRGSWYGKELMQSGTCVVDIMELRTDRLTELPHPSEFTGQSFDQAEKRLGLMRVLWDTKQLAVLPSR</sequence>
<evidence type="ECO:0000313" key="1">
    <source>
        <dbReference type="EMBL" id="KAI5680369.1"/>
    </source>
</evidence>
<gene>
    <name evidence="1" type="ORF">M9H77_01596</name>
</gene>
<comment type="caution">
    <text evidence="1">The sequence shown here is derived from an EMBL/GenBank/DDBJ whole genome shotgun (WGS) entry which is preliminary data.</text>
</comment>
<organism evidence="1 2">
    <name type="scientific">Catharanthus roseus</name>
    <name type="common">Madagascar periwinkle</name>
    <name type="synonym">Vinca rosea</name>
    <dbReference type="NCBI Taxonomy" id="4058"/>
    <lineage>
        <taxon>Eukaryota</taxon>
        <taxon>Viridiplantae</taxon>
        <taxon>Streptophyta</taxon>
        <taxon>Embryophyta</taxon>
        <taxon>Tracheophyta</taxon>
        <taxon>Spermatophyta</taxon>
        <taxon>Magnoliopsida</taxon>
        <taxon>eudicotyledons</taxon>
        <taxon>Gunneridae</taxon>
        <taxon>Pentapetalae</taxon>
        <taxon>asterids</taxon>
        <taxon>lamiids</taxon>
        <taxon>Gentianales</taxon>
        <taxon>Apocynaceae</taxon>
        <taxon>Rauvolfioideae</taxon>
        <taxon>Vinceae</taxon>
        <taxon>Catharanthinae</taxon>
        <taxon>Catharanthus</taxon>
    </lineage>
</organism>
<reference evidence="2" key="1">
    <citation type="journal article" date="2023" name="Nat. Plants">
        <title>Single-cell RNA sequencing provides a high-resolution roadmap for understanding the multicellular compartmentation of specialized metabolism.</title>
        <authorList>
            <person name="Sun S."/>
            <person name="Shen X."/>
            <person name="Li Y."/>
            <person name="Li Y."/>
            <person name="Wang S."/>
            <person name="Li R."/>
            <person name="Zhang H."/>
            <person name="Shen G."/>
            <person name="Guo B."/>
            <person name="Wei J."/>
            <person name="Xu J."/>
            <person name="St-Pierre B."/>
            <person name="Chen S."/>
            <person name="Sun C."/>
        </authorList>
    </citation>
    <scope>NUCLEOTIDE SEQUENCE [LARGE SCALE GENOMIC DNA]</scope>
</reference>
<proteinExistence type="predicted"/>
<protein>
    <submittedName>
        <fullName evidence="1">Uncharacterized protein</fullName>
    </submittedName>
</protein>
<evidence type="ECO:0000313" key="2">
    <source>
        <dbReference type="Proteomes" id="UP001060085"/>
    </source>
</evidence>
<accession>A0ACC0C6D4</accession>
<dbReference type="Proteomes" id="UP001060085">
    <property type="component" value="Linkage Group LG01"/>
</dbReference>
<name>A0ACC0C6D4_CATRO</name>
<keyword evidence="2" id="KW-1185">Reference proteome</keyword>